<organism evidence="1 2">
    <name type="scientific">Amycolatopsis samaneae</name>
    <dbReference type="NCBI Taxonomy" id="664691"/>
    <lineage>
        <taxon>Bacteria</taxon>
        <taxon>Bacillati</taxon>
        <taxon>Actinomycetota</taxon>
        <taxon>Actinomycetes</taxon>
        <taxon>Pseudonocardiales</taxon>
        <taxon>Pseudonocardiaceae</taxon>
        <taxon>Amycolatopsis</taxon>
    </lineage>
</organism>
<reference evidence="2" key="1">
    <citation type="journal article" date="2019" name="Int. J. Syst. Evol. Microbiol.">
        <title>The Global Catalogue of Microorganisms (GCM) 10K type strain sequencing project: providing services to taxonomists for standard genome sequencing and annotation.</title>
        <authorList>
            <consortium name="The Broad Institute Genomics Platform"/>
            <consortium name="The Broad Institute Genome Sequencing Center for Infectious Disease"/>
            <person name="Wu L."/>
            <person name="Ma J."/>
        </authorList>
    </citation>
    <scope>NUCLEOTIDE SEQUENCE [LARGE SCALE GENOMIC DNA]</scope>
    <source>
        <strain evidence="2">CGMCC 4.7643</strain>
    </source>
</reference>
<gene>
    <name evidence="1" type="ORF">ACFSYJ_08450</name>
</gene>
<comment type="caution">
    <text evidence="1">The sequence shown here is derived from an EMBL/GenBank/DDBJ whole genome shotgun (WGS) entry which is preliminary data.</text>
</comment>
<dbReference type="PANTHER" id="PTHR43434">
    <property type="entry name" value="PHOSPHOGLYCOLATE PHOSPHATASE"/>
    <property type="match status" value="1"/>
</dbReference>
<dbReference type="NCBIfam" id="TIGR03351">
    <property type="entry name" value="PhnX-like"/>
    <property type="match status" value="1"/>
</dbReference>
<dbReference type="InterPro" id="IPR022468">
    <property type="entry name" value="PhnX-like"/>
</dbReference>
<dbReference type="Pfam" id="PF00702">
    <property type="entry name" value="Hydrolase"/>
    <property type="match status" value="1"/>
</dbReference>
<proteinExistence type="predicted"/>
<dbReference type="SUPFAM" id="SSF56784">
    <property type="entry name" value="HAD-like"/>
    <property type="match status" value="1"/>
</dbReference>
<dbReference type="RefSeq" id="WP_345387664.1">
    <property type="nucleotide sequence ID" value="NZ_BAABHG010000002.1"/>
</dbReference>
<evidence type="ECO:0000313" key="2">
    <source>
        <dbReference type="Proteomes" id="UP001597419"/>
    </source>
</evidence>
<accession>A0ABW5GC29</accession>
<dbReference type="EMBL" id="JBHUKU010000004">
    <property type="protein sequence ID" value="MFD2458627.1"/>
    <property type="molecule type" value="Genomic_DNA"/>
</dbReference>
<dbReference type="Proteomes" id="UP001597419">
    <property type="component" value="Unassembled WGS sequence"/>
</dbReference>
<keyword evidence="2" id="KW-1185">Reference proteome</keyword>
<dbReference type="InterPro" id="IPR050155">
    <property type="entry name" value="HAD-like_hydrolase_sf"/>
</dbReference>
<protein>
    <submittedName>
        <fullName evidence="1">Phosphonatase-like hydrolase</fullName>
    </submittedName>
</protein>
<dbReference type="PANTHER" id="PTHR43434:SF19">
    <property type="entry name" value="PHOSPHONOACETALDEHYDE HYDROLASE"/>
    <property type="match status" value="1"/>
</dbReference>
<dbReference type="InterPro" id="IPR036412">
    <property type="entry name" value="HAD-like_sf"/>
</dbReference>
<name>A0ABW5GC29_9PSEU</name>
<sequence>MTTELAVLDMAGTTVADDGLVVRAFTAAIASAGVSEEDSRYPGMLKYVKDTMGQSKITVFRAMLGDEAKAVAANEEFQRAYEKLVADGECAPIPGAEDVIRGLRESGVKVALTTGFAPATQRAILDALGWHDLADLVLAPGEGVRGRPYPDLVLTAAMRLEIGDVRNIAVAGDTPVDVHTGLRAGASIVAGVLTGAGKRGEFLEAGATHVLDSIRDLPDLLNPA</sequence>
<dbReference type="Gene3D" id="3.40.50.1000">
    <property type="entry name" value="HAD superfamily/HAD-like"/>
    <property type="match status" value="1"/>
</dbReference>
<dbReference type="InterPro" id="IPR023214">
    <property type="entry name" value="HAD_sf"/>
</dbReference>
<dbReference type="SFLD" id="SFLDS00003">
    <property type="entry name" value="Haloacid_Dehalogenase"/>
    <property type="match status" value="1"/>
</dbReference>
<evidence type="ECO:0000313" key="1">
    <source>
        <dbReference type="EMBL" id="MFD2458627.1"/>
    </source>
</evidence>
<dbReference type="SFLD" id="SFLDG01129">
    <property type="entry name" value="C1.5:_HAD__Beta-PGM__Phosphata"/>
    <property type="match status" value="1"/>
</dbReference>